<accession>A0A517U3E3</accession>
<protein>
    <recommendedName>
        <fullName evidence="4">Outer membrane porin HofQ</fullName>
    </recommendedName>
</protein>
<evidence type="ECO:0000256" key="1">
    <source>
        <dbReference type="SAM" id="SignalP"/>
    </source>
</evidence>
<feature type="signal peptide" evidence="1">
    <location>
        <begin position="1"/>
        <end position="20"/>
    </location>
</feature>
<dbReference type="EMBL" id="CP036339">
    <property type="protein sequence ID" value="QDT75144.1"/>
    <property type="molecule type" value="Genomic_DNA"/>
</dbReference>
<keyword evidence="3" id="KW-1185">Reference proteome</keyword>
<name>A0A517U3E3_9BACT</name>
<evidence type="ECO:0000313" key="3">
    <source>
        <dbReference type="Proteomes" id="UP000317909"/>
    </source>
</evidence>
<evidence type="ECO:0008006" key="4">
    <source>
        <dbReference type="Google" id="ProtNLM"/>
    </source>
</evidence>
<organism evidence="2 3">
    <name type="scientific">Lacipirellula limnantheis</name>
    <dbReference type="NCBI Taxonomy" id="2528024"/>
    <lineage>
        <taxon>Bacteria</taxon>
        <taxon>Pseudomonadati</taxon>
        <taxon>Planctomycetota</taxon>
        <taxon>Planctomycetia</taxon>
        <taxon>Pirellulales</taxon>
        <taxon>Lacipirellulaceae</taxon>
        <taxon>Lacipirellula</taxon>
    </lineage>
</organism>
<feature type="chain" id="PRO_5021917838" description="Outer membrane porin HofQ" evidence="1">
    <location>
        <begin position="21"/>
        <end position="260"/>
    </location>
</feature>
<dbReference type="KEGG" id="llh:I41_43530"/>
<dbReference type="Proteomes" id="UP000317909">
    <property type="component" value="Chromosome"/>
</dbReference>
<keyword evidence="1" id="KW-0732">Signal</keyword>
<proteinExistence type="predicted"/>
<evidence type="ECO:0000313" key="2">
    <source>
        <dbReference type="EMBL" id="QDT75144.1"/>
    </source>
</evidence>
<dbReference type="AlphaFoldDB" id="A0A517U3E3"/>
<gene>
    <name evidence="2" type="ORF">I41_43530</name>
</gene>
<reference evidence="2 3" key="1">
    <citation type="submission" date="2019-02" db="EMBL/GenBank/DDBJ databases">
        <title>Deep-cultivation of Planctomycetes and their phenomic and genomic characterization uncovers novel biology.</title>
        <authorList>
            <person name="Wiegand S."/>
            <person name="Jogler M."/>
            <person name="Boedeker C."/>
            <person name="Pinto D."/>
            <person name="Vollmers J."/>
            <person name="Rivas-Marin E."/>
            <person name="Kohn T."/>
            <person name="Peeters S.H."/>
            <person name="Heuer A."/>
            <person name="Rast P."/>
            <person name="Oberbeckmann S."/>
            <person name="Bunk B."/>
            <person name="Jeske O."/>
            <person name="Meyerdierks A."/>
            <person name="Storesund J.E."/>
            <person name="Kallscheuer N."/>
            <person name="Luecker S."/>
            <person name="Lage O.M."/>
            <person name="Pohl T."/>
            <person name="Merkel B.J."/>
            <person name="Hornburger P."/>
            <person name="Mueller R.-W."/>
            <person name="Bruemmer F."/>
            <person name="Labrenz M."/>
            <person name="Spormann A.M."/>
            <person name="Op den Camp H."/>
            <person name="Overmann J."/>
            <person name="Amann R."/>
            <person name="Jetten M.S.M."/>
            <person name="Mascher T."/>
            <person name="Medema M.H."/>
            <person name="Devos D.P."/>
            <person name="Kaster A.-K."/>
            <person name="Ovreas L."/>
            <person name="Rohde M."/>
            <person name="Galperin M.Y."/>
            <person name="Jogler C."/>
        </authorList>
    </citation>
    <scope>NUCLEOTIDE SEQUENCE [LARGE SCALE GENOMIC DNA]</scope>
    <source>
        <strain evidence="2 3">I41</strain>
    </source>
</reference>
<sequence precursor="true">MVRRCLRIAAALCMSAPVAAQEPQPPSGLATVGIVDPATPAKLQTLRQLLDQREQLQRQIDQLIIETQTPQQMIVRLELLEIDVTAAQSLRAKNQEARSNVDAAGGSGWTSREIQLLREKGIAKSLETPELMAVTGQAATSRSGGDVDTSLEVQLRPDSLGANQVHLQLFVERTTADDSASSERNRPNVPSKISFATALDLAFGETRVLSGMITKRTQTRRGALGRVTQEIVTEPVLLVRVEGITPRTAGIAPVSTIAPR</sequence>